<dbReference type="EMBL" id="GFDL01015783">
    <property type="protein sequence ID" value="JAV19262.1"/>
    <property type="molecule type" value="Transcribed_RNA"/>
</dbReference>
<proteinExistence type="predicted"/>
<dbReference type="GO" id="GO:0007165">
    <property type="term" value="P:signal transduction"/>
    <property type="evidence" value="ECO:0007669"/>
    <property type="project" value="TreeGrafter"/>
</dbReference>
<keyword evidence="1" id="KW-1133">Transmembrane helix</keyword>
<sequence length="2125" mass="240716">MFSFSLIFNFILVVILICAVRLPFYLVNCDLPLPPEPTSEESSELAELKEVFYKNLLADFRAEGLDGSTELSPDVEARMDRRIRGFVRSTRASDPGTSDRLKRESKNVDEQLIEADTAGGERRFLKGFRERGYVPVNFPLDICLLKVGAKVFAASLHTRKSKESYSNNTVLSFYVRQNGQFEKFKEYTAITARNMDCISNASLGFVAIVNYYDNARHQDSPLLNHRAIDDGSPIFQIQENGTTEIVQKFSQSNQNTVQMWTHGNHIYLTHTYTNLDESVANVCPLYRWSGYHFDAIDELPCYNSIHIEPFMIAETLFIAIANQMNDEAVDEDTFSDIFKFDYERQKFEFHQKIYVYSVSDIAYFFLDQGDVREHFLVTGNSRAGKKNRKKLDYDQHSIVYKFIDGFFVPFQKFELHRVQQFLPVMRENGEFLLLIRCRGKPLQIYEYDGWKFAPSRIDYTREAFAEGVSHMRVYRHIINASVIVIANKNLFGSTANIFSPIYGVENDLKEVYGQFISWCGETTDRLSQLNLEEIYNKLEALPKVDDGTIKIDKDVEVKRSTVEHLKTKVLHTGGFVFDQRTFDYLNSVHNQLEGLKQKVEKLKAIIDDSLGLNETLEVRGDLKVPRVIATGALVRDLNARNINDERQPPVNGTDEDEIINVDRLIVDDRLAVKFLNGYASETLLRTNGDPRLLKDVDLHVSEIEVRGDLIVNNLIDGIRFTPDNVLINGADQTFAAKSVNVDHLVAKNLVTPLLNNTDVEQVTALIEQASKLRSRSRAAQQDYPTRMREIRVKNLTLTGLANDVDIAYINQHALKTVGDQVIMAPFNFDNIVVSNVTAPNNRLSGIDLNFLVLTEPTSEYPDFKVRQDVQFLKPVQMDNVQLYDRINHIPVIDDELQVLVRDPKEPQLITGTKTFDYVELLGPIFLQGKINSTSLNKLNPVTTINQDVYLEGDFEITGEVTIERLLNTSNVFGASRTFNFVDLYEHGLPLNAAGSYQNFTFKKPLIVENAFSTDLNGLNPNDFIPINSDRVQQITGKKTFRGDLKIRGGHVDAAMINQVNLRVLNETVLKRTGDQVVEGTIHFKEVVASNVVAQETLFEGRPLETLLTTDSKQKIKANVRMENCRLTVNGNLNVGNLNAVNSTIFAYDLDWMLGDTLRRPGCGQGNETVAVTGPKRFQNVQVRELVLLDQASLNGVDLMGLQKISDPLDQDVIIEETLILKHPITVQNVFFNGSINGVRREEFGRAWLLNEYNQTFTAPQIFEHVIAERTYVEGYVNGVKLDELAKNVYYVDQNERIPHAVFHEGLVSYQPVTVNGLVSGLNLATDVLLDHAPEPQQLKEIKIDGNLLVSGEIHVAHTLNGMNYAKLREFTTASSGSTPEHPLNVELYGNAHFEVQPEIATLNGYNLEQLHRDVWLANRDEVLTGNYRFENAHFASWVHAKGTINNLNLPEIAQTYLSVSKPQNVTTPLIFKGPVRFRKAASARNVELGGLLKGSIESRGLDIVDFDKHVLKKNVPQTITGNWTFHNVEVRGPLNLITLNGLDLRRDILWQDATDVVFTAPKQFDNLQVHNIICPDPCLIQGVDVNEWFANSVRKSRNHTIEGVTTVEAATFLGDIEVLGLVNNVTFDRDHLLLKSVPQTIRGDLTLRTKFPELNLIYPSSIEELEVETINGLNFDEFMANLARRDQESLTIRTPVTLTRTLQAQNVDTGNNTIFGVNINQLLQEVEYGDQLSKYESKLRSLDMVGQSLVETLNSKTPYLSHYQRIKPLAGRFRDVITITLPLSPNPVELLAAHVDDGNRTAVEFYRWNKKDGQFRVAKGFPPITSPNMAITNLKRITLGFVQHLFVEFYDPSRRTYRQTILDLEPPDLVLPKKTPKFISIYEFNSTVPRGVVSLRLLDLDCLGLFSPVKDGLEIHCIHLENLLYFMRFHQALATPAVQQAHHLDGRLVLLTRNDLLQVWRPQPNYQMTLNQLIKLHAPNSITVAKFDHQLFIAVSLEANLAAESAHHGSIQIWRDQRPSLANGTFTRYHTILTKVPRQIQFSVLPVVGELMLYTVKDDRFHPVVIYRYEGVSGFAEYLTSNVLRLAGRDTKLAVVKLDAKQRELMALVTERDVTFVEGVVKGGV</sequence>
<evidence type="ECO:0000313" key="2">
    <source>
        <dbReference type="EMBL" id="JAV19262.1"/>
    </source>
</evidence>
<protein>
    <submittedName>
        <fullName evidence="2">Putative conserved secreted protein</fullName>
    </submittedName>
</protein>
<name>A0A1Q3EVD1_CULTA</name>
<dbReference type="PANTHER" id="PTHR15261:SF4">
    <property type="entry name" value="THROMBOSPONDIN-TYPE LAMININ G DOMAIN AND EAR REPEAT-CONTAINING PROTEIN"/>
    <property type="match status" value="1"/>
</dbReference>
<organism evidence="2">
    <name type="scientific">Culex tarsalis</name>
    <name type="common">Encephalitis mosquito</name>
    <dbReference type="NCBI Taxonomy" id="7177"/>
    <lineage>
        <taxon>Eukaryota</taxon>
        <taxon>Metazoa</taxon>
        <taxon>Ecdysozoa</taxon>
        <taxon>Arthropoda</taxon>
        <taxon>Hexapoda</taxon>
        <taxon>Insecta</taxon>
        <taxon>Pterygota</taxon>
        <taxon>Neoptera</taxon>
        <taxon>Endopterygota</taxon>
        <taxon>Diptera</taxon>
        <taxon>Nematocera</taxon>
        <taxon>Culicoidea</taxon>
        <taxon>Culicidae</taxon>
        <taxon>Culicinae</taxon>
        <taxon>Culicini</taxon>
        <taxon>Culex</taxon>
        <taxon>Culex</taxon>
    </lineage>
</organism>
<evidence type="ECO:0000256" key="1">
    <source>
        <dbReference type="SAM" id="Phobius"/>
    </source>
</evidence>
<dbReference type="PANTHER" id="PTHR15261">
    <property type="entry name" value="THROMBOSPONDIN-TYPE LAMININ G DOMAIN AND EAR REPEAT-CONTAINING"/>
    <property type="match status" value="1"/>
</dbReference>
<keyword evidence="1" id="KW-0812">Transmembrane</keyword>
<accession>A0A1Q3EVD1</accession>
<reference evidence="2" key="1">
    <citation type="submission" date="2017-01" db="EMBL/GenBank/DDBJ databases">
        <title>A deep insight into the sialotranscriptome of adult male and female Cluex tarsalis mosquitoes.</title>
        <authorList>
            <person name="Ribeiro J.M."/>
            <person name="Moreira F."/>
            <person name="Bernard K.A."/>
            <person name="Calvo E."/>
        </authorList>
    </citation>
    <scope>NUCLEOTIDE SEQUENCE</scope>
    <source>
        <strain evidence="2">Kern County</strain>
        <tissue evidence="2">Salivary glands</tissue>
    </source>
</reference>
<keyword evidence="1" id="KW-0472">Membrane</keyword>
<feature type="transmembrane region" description="Helical" evidence="1">
    <location>
        <begin position="7"/>
        <end position="27"/>
    </location>
</feature>